<sequence>MEEKNKRKLGSQKEALAAGYLEAQGCRILEKNYRNRRGEIDLILEDGGFLVFAEVKYRSTERNGLPEEAVDIRKQQKIRSVACSYLAGRSADIPCRFDVISILGGKIRWIKDAF</sequence>
<dbReference type="InterPro" id="IPR011335">
    <property type="entry name" value="Restrct_endonuc-II-like"/>
</dbReference>
<dbReference type="PANTHER" id="PTHR34039:SF1">
    <property type="entry name" value="UPF0102 PROTEIN YRAN"/>
    <property type="match status" value="1"/>
</dbReference>
<dbReference type="HAMAP" id="MF_00048">
    <property type="entry name" value="UPF0102"/>
    <property type="match status" value="1"/>
</dbReference>
<dbReference type="InterPro" id="IPR011856">
    <property type="entry name" value="tRNA_endonuc-like_dom_sf"/>
</dbReference>
<gene>
    <name evidence="3" type="ORF">IAA07_07765</name>
</gene>
<evidence type="ECO:0000256" key="2">
    <source>
        <dbReference type="HAMAP-Rule" id="MF_00048"/>
    </source>
</evidence>
<dbReference type="Proteomes" id="UP000823900">
    <property type="component" value="Unassembled WGS sequence"/>
</dbReference>
<evidence type="ECO:0000313" key="3">
    <source>
        <dbReference type="EMBL" id="HJA71461.1"/>
    </source>
</evidence>
<comment type="caution">
    <text evidence="3">The sequence shown here is derived from an EMBL/GenBank/DDBJ whole genome shotgun (WGS) entry which is preliminary data.</text>
</comment>
<dbReference type="PANTHER" id="PTHR34039">
    <property type="entry name" value="UPF0102 PROTEIN YRAN"/>
    <property type="match status" value="1"/>
</dbReference>
<comment type="similarity">
    <text evidence="1 2">Belongs to the UPF0102 family.</text>
</comment>
<evidence type="ECO:0000256" key="1">
    <source>
        <dbReference type="ARBA" id="ARBA00006738"/>
    </source>
</evidence>
<dbReference type="InterPro" id="IPR003509">
    <property type="entry name" value="UPF0102_YraN-like"/>
</dbReference>
<evidence type="ECO:0000313" key="4">
    <source>
        <dbReference type="Proteomes" id="UP000823900"/>
    </source>
</evidence>
<proteinExistence type="inferred from homology"/>
<name>A0A9D2HGZ1_9FIRM</name>
<dbReference type="Pfam" id="PF02021">
    <property type="entry name" value="UPF0102"/>
    <property type="match status" value="1"/>
</dbReference>
<dbReference type="Gene3D" id="3.40.1350.10">
    <property type="match status" value="1"/>
</dbReference>
<reference evidence="3" key="1">
    <citation type="journal article" date="2021" name="PeerJ">
        <title>Extensive microbial diversity within the chicken gut microbiome revealed by metagenomics and culture.</title>
        <authorList>
            <person name="Gilroy R."/>
            <person name="Ravi A."/>
            <person name="Getino M."/>
            <person name="Pursley I."/>
            <person name="Horton D.L."/>
            <person name="Alikhan N.F."/>
            <person name="Baker D."/>
            <person name="Gharbi K."/>
            <person name="Hall N."/>
            <person name="Watson M."/>
            <person name="Adriaenssens E.M."/>
            <person name="Foster-Nyarko E."/>
            <person name="Jarju S."/>
            <person name="Secka A."/>
            <person name="Antonio M."/>
            <person name="Oren A."/>
            <person name="Chaudhuri R.R."/>
            <person name="La Ragione R."/>
            <person name="Hildebrand F."/>
            <person name="Pallen M.J."/>
        </authorList>
    </citation>
    <scope>NUCLEOTIDE SEQUENCE</scope>
    <source>
        <strain evidence="3">CHK178-16964</strain>
    </source>
</reference>
<dbReference type="AlphaFoldDB" id="A0A9D2HGZ1"/>
<dbReference type="NCBIfam" id="NF009150">
    <property type="entry name" value="PRK12497.1-3"/>
    <property type="match status" value="1"/>
</dbReference>
<dbReference type="EMBL" id="DWZA01000067">
    <property type="protein sequence ID" value="HJA71461.1"/>
    <property type="molecule type" value="Genomic_DNA"/>
</dbReference>
<protein>
    <recommendedName>
        <fullName evidence="2">UPF0102 protein IAA07_07765</fullName>
    </recommendedName>
</protein>
<accession>A0A9D2HGZ1</accession>
<dbReference type="GO" id="GO:0003676">
    <property type="term" value="F:nucleic acid binding"/>
    <property type="evidence" value="ECO:0007669"/>
    <property type="project" value="InterPro"/>
</dbReference>
<dbReference type="NCBIfam" id="TIGR00252">
    <property type="entry name" value="YraN family protein"/>
    <property type="match status" value="1"/>
</dbReference>
<dbReference type="CDD" id="cd20736">
    <property type="entry name" value="PoNe_Nuclease"/>
    <property type="match status" value="1"/>
</dbReference>
<dbReference type="SUPFAM" id="SSF52980">
    <property type="entry name" value="Restriction endonuclease-like"/>
    <property type="match status" value="1"/>
</dbReference>
<organism evidence="3 4">
    <name type="scientific">Candidatus Lachnoclostridium stercoravium</name>
    <dbReference type="NCBI Taxonomy" id="2838633"/>
    <lineage>
        <taxon>Bacteria</taxon>
        <taxon>Bacillati</taxon>
        <taxon>Bacillota</taxon>
        <taxon>Clostridia</taxon>
        <taxon>Lachnospirales</taxon>
        <taxon>Lachnospiraceae</taxon>
    </lineage>
</organism>
<reference evidence="3" key="2">
    <citation type="submission" date="2021-04" db="EMBL/GenBank/DDBJ databases">
        <authorList>
            <person name="Gilroy R."/>
        </authorList>
    </citation>
    <scope>NUCLEOTIDE SEQUENCE</scope>
    <source>
        <strain evidence="3">CHK178-16964</strain>
    </source>
</reference>